<sequence>MTDRDDSGKQCDALSDARAHLEALREVLDVIANSRDDEAPVFECILDRAQALCGAPVSALVLVRPGDTFQTLAAQRGVKESAAQLFRDRKMPMDAEQTYAAKSILERKLIHLPDMAHSDLYKAGAAPVRAMVDEIGIRTVLFVPLISEGEGIGAITLFRHEISAFDDRQIALVKTFAEQAVIAIQNVRQFKEVQIRLERERGMAEVLHLISTSRDDEVPVFDLILKKAAALCAADSAALALGRAGDSHQKLAASLGVDPATQKVYDDGLVTMDPDISMAASSIVKGKPVHVHDMADTEGYKKGISHYVTVVEDTGIRTNLFVPLMTQTGGIGTLILFRKDVRPYTADEIALVETFAAQAVIAIENVNQFREIQSRFEREAAAREVLGVISRSRDDEMPVFEAILENASRLCNAPLAFLPMANDARTHVSVPAFRGVRPDFADALKEFNEPMAESGLVAVRAVAEARIIQSADLVNDPEFPASGRWRNELVETEGARSVLLVPLMQGDIAIGAIMLYRREIAPFGAHDVELVKTFAEQAVIAIENVRQFRALESLNAELGTRVEEQVGEIERMGRLKRFLPAAVADTVVSQGSDKLLKSHRALLGVLFCDIRGFTAFCETAEPEETIEVLQSYHEEMGALIAEHGAGVDTRAGDGIMVLFNDPLPCDDPAGSALRLGLAMRSRMAELSLKWRRHGHRLGFGVGISLGYATVGMVGSAGRYDYTASGTAVNLAARLCDQAKDGEILLSPRAYTAVEDNFDAEAVGEMSLKGIHAPVEVFRVVTGD</sequence>
<dbReference type="InterPro" id="IPR003018">
    <property type="entry name" value="GAF"/>
</dbReference>
<dbReference type="InterPro" id="IPR050697">
    <property type="entry name" value="Adenylyl/Guanylyl_Cyclase_3/4"/>
</dbReference>
<dbReference type="Proteomes" id="UP001627408">
    <property type="component" value="Unassembled WGS sequence"/>
</dbReference>
<dbReference type="Pfam" id="PF13185">
    <property type="entry name" value="GAF_2"/>
    <property type="match status" value="1"/>
</dbReference>
<dbReference type="CDD" id="cd07302">
    <property type="entry name" value="CHD"/>
    <property type="match status" value="1"/>
</dbReference>
<feature type="domain" description="Guanylate cyclase" evidence="1">
    <location>
        <begin position="604"/>
        <end position="735"/>
    </location>
</feature>
<dbReference type="SMART" id="SM00065">
    <property type="entry name" value="GAF"/>
    <property type="match status" value="3"/>
</dbReference>
<protein>
    <submittedName>
        <fullName evidence="2">GAF domain-containing protein</fullName>
    </submittedName>
</protein>
<accession>A0ABW8URK1</accession>
<evidence type="ECO:0000313" key="3">
    <source>
        <dbReference type="Proteomes" id="UP001627408"/>
    </source>
</evidence>
<dbReference type="Pfam" id="PF00211">
    <property type="entry name" value="Guanylate_cyc"/>
    <property type="match status" value="1"/>
</dbReference>
<name>A0ABW8URK1_9RHOB</name>
<dbReference type="PANTHER" id="PTHR43081">
    <property type="entry name" value="ADENYLATE CYCLASE, TERMINAL-DIFFERENTIATION SPECIFIC-RELATED"/>
    <property type="match status" value="1"/>
</dbReference>
<dbReference type="RefSeq" id="WP_407591661.1">
    <property type="nucleotide sequence ID" value="NZ_JBHDIY010000002.1"/>
</dbReference>
<dbReference type="Gene3D" id="3.30.450.40">
    <property type="match status" value="3"/>
</dbReference>
<dbReference type="InterPro" id="IPR001054">
    <property type="entry name" value="A/G_cyclase"/>
</dbReference>
<dbReference type="SUPFAM" id="SSF55781">
    <property type="entry name" value="GAF domain-like"/>
    <property type="match status" value="3"/>
</dbReference>
<dbReference type="SMART" id="SM00044">
    <property type="entry name" value="CYCc"/>
    <property type="match status" value="1"/>
</dbReference>
<evidence type="ECO:0000313" key="2">
    <source>
        <dbReference type="EMBL" id="MFL4469753.1"/>
    </source>
</evidence>
<organism evidence="2 3">
    <name type="scientific">Tateyamaria armeniaca</name>
    <dbReference type="NCBI Taxonomy" id="2518930"/>
    <lineage>
        <taxon>Bacteria</taxon>
        <taxon>Pseudomonadati</taxon>
        <taxon>Pseudomonadota</taxon>
        <taxon>Alphaproteobacteria</taxon>
        <taxon>Rhodobacterales</taxon>
        <taxon>Roseobacteraceae</taxon>
        <taxon>Tateyamaria</taxon>
    </lineage>
</organism>
<dbReference type="PROSITE" id="PS50125">
    <property type="entry name" value="GUANYLATE_CYCLASE_2"/>
    <property type="match status" value="1"/>
</dbReference>
<keyword evidence="3" id="KW-1185">Reference proteome</keyword>
<dbReference type="EMBL" id="JBHDIY010000002">
    <property type="protein sequence ID" value="MFL4469753.1"/>
    <property type="molecule type" value="Genomic_DNA"/>
</dbReference>
<reference evidence="2 3" key="1">
    <citation type="submission" date="2024-08" db="EMBL/GenBank/DDBJ databases">
        <title>Tateyamaria sp. nov., isolated from marine algae.</title>
        <authorList>
            <person name="Choi B.J."/>
            <person name="Kim J.M."/>
            <person name="Lee J.K."/>
            <person name="Choi D.G."/>
            <person name="Bayburt H."/>
            <person name="Baek J.H."/>
            <person name="Han D.M."/>
            <person name="Jeon C.O."/>
        </authorList>
    </citation>
    <scope>NUCLEOTIDE SEQUENCE [LARGE SCALE GENOMIC DNA]</scope>
    <source>
        <strain evidence="2 3">KMU-156</strain>
    </source>
</reference>
<evidence type="ECO:0000259" key="1">
    <source>
        <dbReference type="PROSITE" id="PS50125"/>
    </source>
</evidence>
<comment type="caution">
    <text evidence="2">The sequence shown here is derived from an EMBL/GenBank/DDBJ whole genome shotgun (WGS) entry which is preliminary data.</text>
</comment>
<dbReference type="SUPFAM" id="SSF55073">
    <property type="entry name" value="Nucleotide cyclase"/>
    <property type="match status" value="1"/>
</dbReference>
<dbReference type="InterPro" id="IPR029787">
    <property type="entry name" value="Nucleotide_cyclase"/>
</dbReference>
<dbReference type="PANTHER" id="PTHR43081:SF20">
    <property type="entry name" value="TWO-COMPONENT RESPONSE REGULATOR"/>
    <property type="match status" value="1"/>
</dbReference>
<proteinExistence type="predicted"/>
<dbReference type="InterPro" id="IPR029016">
    <property type="entry name" value="GAF-like_dom_sf"/>
</dbReference>
<gene>
    <name evidence="2" type="ORF">ACERZ8_07680</name>
</gene>
<dbReference type="Pfam" id="PF01590">
    <property type="entry name" value="GAF"/>
    <property type="match status" value="2"/>
</dbReference>
<dbReference type="Gene3D" id="3.30.70.1230">
    <property type="entry name" value="Nucleotide cyclase"/>
    <property type="match status" value="1"/>
</dbReference>